<protein>
    <submittedName>
        <fullName evidence="2">Spore coat protein U domain-containing protein</fullName>
    </submittedName>
</protein>
<keyword evidence="3" id="KW-1185">Reference proteome</keyword>
<accession>A0ABT6CI44</accession>
<evidence type="ECO:0000313" key="2">
    <source>
        <dbReference type="EMBL" id="MDF8332745.1"/>
    </source>
</evidence>
<dbReference type="PANTHER" id="PTHR37089">
    <property type="entry name" value="PROTEIN U-RELATED"/>
    <property type="match status" value="1"/>
</dbReference>
<dbReference type="EMBL" id="JAROCY010000004">
    <property type="protein sequence ID" value="MDF8332745.1"/>
    <property type="molecule type" value="Genomic_DNA"/>
</dbReference>
<proteinExistence type="predicted"/>
<dbReference type="RefSeq" id="WP_277275946.1">
    <property type="nucleotide sequence ID" value="NZ_JAROCY010000004.1"/>
</dbReference>
<reference evidence="2 3" key="1">
    <citation type="submission" date="2023-03" db="EMBL/GenBank/DDBJ databases">
        <title>Novosphingobium cyanobacteriorum sp. nov., isolated from a eutrophic reservoir during the Microcystis bloom period.</title>
        <authorList>
            <person name="Kang M."/>
            <person name="Le V."/>
            <person name="Ko S.-R."/>
            <person name="Lee S.-A."/>
            <person name="Ahn C.-Y."/>
        </authorList>
    </citation>
    <scope>NUCLEOTIDE SEQUENCE [LARGE SCALE GENOMIC DNA]</scope>
    <source>
        <strain evidence="2 3">HBC54</strain>
    </source>
</reference>
<evidence type="ECO:0000259" key="1">
    <source>
        <dbReference type="Pfam" id="PF05229"/>
    </source>
</evidence>
<dbReference type="InterPro" id="IPR053167">
    <property type="entry name" value="Spore_coat_component"/>
</dbReference>
<evidence type="ECO:0000313" key="3">
    <source>
        <dbReference type="Proteomes" id="UP001222770"/>
    </source>
</evidence>
<dbReference type="PANTHER" id="PTHR37089:SF3">
    <property type="entry name" value="EXPORTED PROTEIN"/>
    <property type="match status" value="1"/>
</dbReference>
<gene>
    <name evidence="2" type="ORF">POM99_06010</name>
</gene>
<name>A0ABT6CI44_9SPHN</name>
<keyword evidence="2" id="KW-0946">Virion</keyword>
<dbReference type="Pfam" id="PF05229">
    <property type="entry name" value="SCPU"/>
    <property type="match status" value="1"/>
</dbReference>
<sequence>MPVYRAIGRCRRCRKPGTHDGLRALYRSGGCPVTTLRSLLGILAPLAISLPGPAKASCAACSCSASATNLNFGTYDPARSTPTQATSSVSVNCFSFIVLMVGTIDIGLTAGTSGTATTRTLANGTSRLNYNVYEESALINIWGGLGNGGLLETLSIAGLLTYTKQLTAYGSIPPRQWVKPGTYSDSVVVTVMF</sequence>
<keyword evidence="2" id="KW-0167">Capsid protein</keyword>
<dbReference type="Proteomes" id="UP001222770">
    <property type="component" value="Unassembled WGS sequence"/>
</dbReference>
<feature type="domain" description="Spore coat protein U/FanG" evidence="1">
    <location>
        <begin position="60"/>
        <end position="190"/>
    </location>
</feature>
<comment type="caution">
    <text evidence="2">The sequence shown here is derived from an EMBL/GenBank/DDBJ whole genome shotgun (WGS) entry which is preliminary data.</text>
</comment>
<dbReference type="SMART" id="SM00972">
    <property type="entry name" value="SCPU"/>
    <property type="match status" value="1"/>
</dbReference>
<organism evidence="2 3">
    <name type="scientific">Novosphingobium cyanobacteriorum</name>
    <dbReference type="NCBI Taxonomy" id="3024215"/>
    <lineage>
        <taxon>Bacteria</taxon>
        <taxon>Pseudomonadati</taxon>
        <taxon>Pseudomonadota</taxon>
        <taxon>Alphaproteobacteria</taxon>
        <taxon>Sphingomonadales</taxon>
        <taxon>Sphingomonadaceae</taxon>
        <taxon>Novosphingobium</taxon>
    </lineage>
</organism>
<dbReference type="InterPro" id="IPR007893">
    <property type="entry name" value="Spore_coat_U/FanG"/>
</dbReference>